<dbReference type="AlphaFoldDB" id="E9F765"/>
<organism evidence="1 2">
    <name type="scientific">Metarhizium robertsii (strain ARSEF 23 / ATCC MYA-3075)</name>
    <name type="common">Metarhizium anisopliae (strain ARSEF 23)</name>
    <dbReference type="NCBI Taxonomy" id="655844"/>
    <lineage>
        <taxon>Eukaryota</taxon>
        <taxon>Fungi</taxon>
        <taxon>Dikarya</taxon>
        <taxon>Ascomycota</taxon>
        <taxon>Pezizomycotina</taxon>
        <taxon>Sordariomycetes</taxon>
        <taxon>Hypocreomycetidae</taxon>
        <taxon>Hypocreales</taxon>
        <taxon>Clavicipitaceae</taxon>
        <taxon>Metarhizium</taxon>
    </lineage>
</organism>
<protein>
    <submittedName>
        <fullName evidence="1">Uncharacterized protein</fullName>
    </submittedName>
</protein>
<dbReference type="OrthoDB" id="3231004at2759"/>
<accession>E9F765</accession>
<evidence type="ECO:0000313" key="2">
    <source>
        <dbReference type="Proteomes" id="UP000002498"/>
    </source>
</evidence>
<sequence length="264" mass="30145">MCHAQFEQSFLTYLVRVDVQKQLSARLKYKFNWEDPENPHETYGDRFISGNVSRSIQDFVTGGALFGRVSIFTTNSSEQTEIEQSAKVAFSAYGAEIQVTQEMKSSMEKIHKHSEVKINMVLLQLKAFADKFLIKANEHKEKRYAILDEYTNIRGFDPRKYFKPFDYSVATIQSWSVAIDFTEYLSIQTALRASMLLPFHELSVSSPSLTWVTTVDENHYVDGRKSKTSLDDEASNVVAGYKDWVAKVIANPDHAATRPQYPSP</sequence>
<dbReference type="RefSeq" id="XP_007824291.2">
    <property type="nucleotide sequence ID" value="XM_007826100.2"/>
</dbReference>
<dbReference type="EMBL" id="ADNJ02000006">
    <property type="protein sequence ID" value="EFY96395.2"/>
    <property type="molecule type" value="Genomic_DNA"/>
</dbReference>
<proteinExistence type="predicted"/>
<dbReference type="Proteomes" id="UP000002498">
    <property type="component" value="Unassembled WGS sequence"/>
</dbReference>
<evidence type="ECO:0000313" key="1">
    <source>
        <dbReference type="EMBL" id="EFY96395.2"/>
    </source>
</evidence>
<comment type="caution">
    <text evidence="1">The sequence shown here is derived from an EMBL/GenBank/DDBJ whole genome shotgun (WGS) entry which is preliminary data.</text>
</comment>
<gene>
    <name evidence="1" type="ORF">MAA_08102</name>
</gene>
<dbReference type="GeneID" id="19262388"/>
<dbReference type="KEGG" id="maj:MAA_08102"/>
<keyword evidence="2" id="KW-1185">Reference proteome</keyword>
<reference evidence="1 2" key="2">
    <citation type="journal article" date="2014" name="Proc. Natl. Acad. Sci. U.S.A.">
        <title>Trajectory and genomic determinants of fungal-pathogen speciation and host adaptation.</title>
        <authorList>
            <person name="Hu X."/>
            <person name="Xiao G."/>
            <person name="Zheng P."/>
            <person name="Shang Y."/>
            <person name="Su Y."/>
            <person name="Zhang X."/>
            <person name="Liu X."/>
            <person name="Zhan S."/>
            <person name="St Leger R.J."/>
            <person name="Wang C."/>
        </authorList>
    </citation>
    <scope>GENOME REANNOTATION</scope>
    <source>
        <strain evidence="2">ARSEF 23 / ATCC MYA-3075</strain>
    </source>
</reference>
<dbReference type="HOGENOM" id="CLU_1054039_0_0_1"/>
<name>E9F765_METRA</name>
<reference evidence="1 2" key="1">
    <citation type="journal article" date="2011" name="PLoS Genet.">
        <title>Genome sequencing and comparative transcriptomics of the model entomopathogenic fungi Metarhizium anisopliae and M. acridum.</title>
        <authorList>
            <person name="Gao Q."/>
            <person name="Jin K."/>
            <person name="Ying S.H."/>
            <person name="Zhang Y."/>
            <person name="Xiao G."/>
            <person name="Shang Y."/>
            <person name="Duan Z."/>
            <person name="Hu X."/>
            <person name="Xie X.Q."/>
            <person name="Zhou G."/>
            <person name="Peng G."/>
            <person name="Luo Z."/>
            <person name="Huang W."/>
            <person name="Wang B."/>
            <person name="Fang W."/>
            <person name="Wang S."/>
            <person name="Zhong Y."/>
            <person name="Ma L.J."/>
            <person name="St Leger R.J."/>
            <person name="Zhao G.P."/>
            <person name="Pei Y."/>
            <person name="Feng M.G."/>
            <person name="Xia Y."/>
            <person name="Wang C."/>
        </authorList>
    </citation>
    <scope>NUCLEOTIDE SEQUENCE [LARGE SCALE GENOMIC DNA]</scope>
    <source>
        <strain evidence="2">ARSEF 23 / ATCC MYA-3075</strain>
    </source>
</reference>